<evidence type="ECO:0000259" key="1">
    <source>
        <dbReference type="Pfam" id="PF00134"/>
    </source>
</evidence>
<reference evidence="2" key="1">
    <citation type="submission" date="2022-02" db="EMBL/GenBank/DDBJ databases">
        <authorList>
            <person name="Giguere J D."/>
        </authorList>
    </citation>
    <scope>NUCLEOTIDE SEQUENCE</scope>
    <source>
        <strain evidence="2">CCAP 1055/1</strain>
    </source>
</reference>
<organism evidence="2">
    <name type="scientific">Phaeodactylum tricornutum</name>
    <name type="common">Diatom</name>
    <dbReference type="NCBI Taxonomy" id="2850"/>
    <lineage>
        <taxon>Eukaryota</taxon>
        <taxon>Sar</taxon>
        <taxon>Stramenopiles</taxon>
        <taxon>Ochrophyta</taxon>
        <taxon>Bacillariophyta</taxon>
        <taxon>Bacillariophyceae</taxon>
        <taxon>Bacillariophycidae</taxon>
        <taxon>Naviculales</taxon>
        <taxon>Phaeodactylaceae</taxon>
        <taxon>Phaeodactylum</taxon>
    </lineage>
</organism>
<dbReference type="SUPFAM" id="SSF47954">
    <property type="entry name" value="Cyclin-like"/>
    <property type="match status" value="1"/>
</dbReference>
<dbReference type="EMBL" id="OU594942">
    <property type="protein sequence ID" value="CAG9276207.1"/>
    <property type="molecule type" value="Genomic_DNA"/>
</dbReference>
<protein>
    <recommendedName>
        <fullName evidence="1">Cyclin N-terminal domain-containing protein</fullName>
    </recommendedName>
</protein>
<dbReference type="InterPro" id="IPR006671">
    <property type="entry name" value="Cyclin_N"/>
</dbReference>
<dbReference type="InterPro" id="IPR039361">
    <property type="entry name" value="Cyclin"/>
</dbReference>
<dbReference type="PANTHER" id="PTHR10177">
    <property type="entry name" value="CYCLINS"/>
    <property type="match status" value="1"/>
</dbReference>
<accession>A0A8J9WZT6</accession>
<evidence type="ECO:0000313" key="2">
    <source>
        <dbReference type="EMBL" id="CAG9276207.1"/>
    </source>
</evidence>
<proteinExistence type="predicted"/>
<gene>
    <name evidence="2" type="ORF">PTTT1_LOCUS4</name>
</gene>
<sequence>MVALSIATTPLEDAMLHHIDVDEISDRVAIMRIQEDTTYRVKDYLAESTGIRKLASKPVDEDCRVKMCEWCYQVVDFCKFRRETVGIGMSYLDRYLCTPKGKEALCNRKEYQLAAMTALYIAIKIHEPLEMETSLLADLSRGCYTEMEFVHMEQTILQALKWRVNGPTLLGFVAHFVALLPESVHPAIAETIFDYARYQTEIAIAEHVLVSIKPSEVALAAVLNAIEGMDVALLPLKVQGKFVRNIERFSEIFIDDVEHIQSHLSLALASLLSGDVSEIIAAVTDIESEGEYVDDKSITAYNRRNSPVSVVQRNRQTSVV</sequence>
<dbReference type="Pfam" id="PF00134">
    <property type="entry name" value="Cyclin_N"/>
    <property type="match status" value="1"/>
</dbReference>
<dbReference type="InterPro" id="IPR036915">
    <property type="entry name" value="Cyclin-like_sf"/>
</dbReference>
<dbReference type="Proteomes" id="UP000836788">
    <property type="component" value="Chromosome 1"/>
</dbReference>
<name>A0A8J9WZT6_PHATR</name>
<dbReference type="Gene3D" id="1.10.472.10">
    <property type="entry name" value="Cyclin-like"/>
    <property type="match status" value="2"/>
</dbReference>
<dbReference type="FunFam" id="1.10.472.10:FF:000093">
    <property type="entry name" value="Predicted protein"/>
    <property type="match status" value="1"/>
</dbReference>
<dbReference type="AlphaFoldDB" id="A0A8J9WZT6"/>
<feature type="domain" description="Cyclin N-terminal" evidence="1">
    <location>
        <begin position="54"/>
        <end position="165"/>
    </location>
</feature>